<sequence length="309" mass="33395">MAEENIVSKDKRFRIVSLTPDVCLTPDRAGYPVPYPITHLLDQSEQCSPNVFLQGKPVYLHNESYVDHVRGDEAGGGKGVVSQTHVRISHDIEHSRTVFVNGRQIVRTGDMMWMNWEKPAPANPTNGMSTGLGSAVDQIVAQSPTLQADLTKLQEEGWSIEYGTAGGGSWADRGTRTIVLDSNLRNTPKTATQALAHEVGHARYAYTPDFSSRSAYVNGALADEGAATLKNIQVQREIIANGGPDIGIAGSAANHTAYEAAYEQYLKDGNEAAARQSIGAIFGTGETTSTSGQTYADYYGGWYDKNPPK</sequence>
<gene>
    <name evidence="1" type="ORF">ABCS64_06655</name>
</gene>
<accession>A0ABV4UFG9</accession>
<dbReference type="Gene3D" id="2.60.200.60">
    <property type="match status" value="1"/>
</dbReference>
<protein>
    <submittedName>
        <fullName evidence="1">DUF4150 domain-containing protein</fullName>
    </submittedName>
</protein>
<keyword evidence="2" id="KW-1185">Reference proteome</keyword>
<comment type="caution">
    <text evidence="1">The sequence shown here is derived from an EMBL/GenBank/DDBJ whole genome shotgun (WGS) entry which is preliminary data.</text>
</comment>
<proteinExistence type="predicted"/>
<dbReference type="EMBL" id="JBEUWX010000002">
    <property type="protein sequence ID" value="MFA9949998.1"/>
    <property type="molecule type" value="Genomic_DNA"/>
</dbReference>
<dbReference type="Pfam" id="PF13665">
    <property type="entry name" value="Tox-PAAR-like"/>
    <property type="match status" value="1"/>
</dbReference>
<evidence type="ECO:0000313" key="2">
    <source>
        <dbReference type="Proteomes" id="UP001574673"/>
    </source>
</evidence>
<dbReference type="Proteomes" id="UP001574673">
    <property type="component" value="Unassembled WGS sequence"/>
</dbReference>
<reference evidence="2" key="1">
    <citation type="submission" date="2024-06" db="EMBL/GenBank/DDBJ databases">
        <title>Radixoralia hellwigii gen. nov., sp nov., isolated from a root canal in the human oral cavity.</title>
        <authorList>
            <person name="Bartsch S."/>
            <person name="Wittmer A."/>
            <person name="Schulz A.-K."/>
            <person name="Neumann-Schaal M."/>
            <person name="Wolf J."/>
            <person name="Gronow S."/>
            <person name="Tennert C."/>
            <person name="Haecker G."/>
            <person name="Cieplik F."/>
            <person name="Al-Ahmad A."/>
        </authorList>
    </citation>
    <scope>NUCLEOTIDE SEQUENCE [LARGE SCALE GENOMIC DNA]</scope>
    <source>
        <strain evidence="2">Wk13</strain>
    </source>
</reference>
<organism evidence="1 2">
    <name type="scientific">Dentiradicibacter hellwigii</name>
    <dbReference type="NCBI Taxonomy" id="3149053"/>
    <lineage>
        <taxon>Bacteria</taxon>
        <taxon>Pseudomonadati</taxon>
        <taxon>Pseudomonadota</taxon>
        <taxon>Betaproteobacteria</taxon>
        <taxon>Rhodocyclales</taxon>
        <taxon>Rhodocyclaceae</taxon>
        <taxon>Dentiradicibacter</taxon>
    </lineage>
</organism>
<dbReference type="RefSeq" id="WP_418891087.1">
    <property type="nucleotide sequence ID" value="NZ_JBEUWX010000002.1"/>
</dbReference>
<name>A0ABV4UFG9_9RHOO</name>
<evidence type="ECO:0000313" key="1">
    <source>
        <dbReference type="EMBL" id="MFA9949998.1"/>
    </source>
</evidence>